<dbReference type="AlphaFoldDB" id="A0A655RN98"/>
<evidence type="ECO:0000313" key="2">
    <source>
        <dbReference type="Proteomes" id="UP000041770"/>
    </source>
</evidence>
<gene>
    <name evidence="1" type="ORF">ERS013200_04412</name>
</gene>
<accession>A0A655RN98</accession>
<protein>
    <submittedName>
        <fullName evidence="1">Uncharacterized protein</fullName>
    </submittedName>
</protein>
<dbReference type="Proteomes" id="UP000041770">
    <property type="component" value="Unassembled WGS sequence"/>
</dbReference>
<sequence>MSGFNAVHIHAFIPKQTVTVVLSDAVVGEFLLGVDRVLFRHITDQSLAK</sequence>
<organism evidence="1 2">
    <name type="scientific">Vibrio cholerae</name>
    <dbReference type="NCBI Taxonomy" id="666"/>
    <lineage>
        <taxon>Bacteria</taxon>
        <taxon>Pseudomonadati</taxon>
        <taxon>Pseudomonadota</taxon>
        <taxon>Gammaproteobacteria</taxon>
        <taxon>Vibrionales</taxon>
        <taxon>Vibrionaceae</taxon>
        <taxon>Vibrio</taxon>
    </lineage>
</organism>
<proteinExistence type="predicted"/>
<name>A0A655RN98_VIBCL</name>
<reference evidence="1 2" key="1">
    <citation type="submission" date="2015-07" db="EMBL/GenBank/DDBJ databases">
        <authorList>
            <consortium name="Pathogen Informatics"/>
        </authorList>
    </citation>
    <scope>NUCLEOTIDE SEQUENCE [LARGE SCALE GENOMIC DNA]</scope>
    <source>
        <strain evidence="1 2">A316</strain>
    </source>
</reference>
<evidence type="ECO:0000313" key="1">
    <source>
        <dbReference type="EMBL" id="CSD57863.1"/>
    </source>
</evidence>
<dbReference type="EMBL" id="CWQY01000173">
    <property type="protein sequence ID" value="CSD57863.1"/>
    <property type="molecule type" value="Genomic_DNA"/>
</dbReference>